<organism evidence="2 3">
    <name type="scientific">Klebsiella michiganensis</name>
    <dbReference type="NCBI Taxonomy" id="1134687"/>
    <lineage>
        <taxon>Bacteria</taxon>
        <taxon>Pseudomonadati</taxon>
        <taxon>Pseudomonadota</taxon>
        <taxon>Gammaproteobacteria</taxon>
        <taxon>Enterobacterales</taxon>
        <taxon>Enterobacteriaceae</taxon>
        <taxon>Klebsiella/Raoultella group</taxon>
        <taxon>Klebsiella</taxon>
    </lineage>
</organism>
<dbReference type="Proteomes" id="UP000255050">
    <property type="component" value="Unassembled WGS sequence"/>
</dbReference>
<name>A0A7H4MVW3_9ENTR</name>
<dbReference type="EMBL" id="UGJR01000006">
    <property type="protein sequence ID" value="STT07226.1"/>
    <property type="molecule type" value="Genomic_DNA"/>
</dbReference>
<proteinExistence type="predicted"/>
<gene>
    <name evidence="2" type="ORF">NCTC11694_06829</name>
</gene>
<comment type="caution">
    <text evidence="2">The sequence shown here is derived from an EMBL/GenBank/DDBJ whole genome shotgun (WGS) entry which is preliminary data.</text>
</comment>
<dbReference type="AlphaFoldDB" id="A0A7H4MVW3"/>
<feature type="signal peptide" evidence="1">
    <location>
        <begin position="1"/>
        <end position="26"/>
    </location>
</feature>
<sequence>MIGVTAFARFAGLAGLPSVFPAFARAAWLNVVPEFNPYKYNSFPVKAARQSWLLSQALQQQIVQEAQRQRLSELAPVLTFSR</sequence>
<feature type="chain" id="PRO_5028975630" evidence="1">
    <location>
        <begin position="27"/>
        <end position="82"/>
    </location>
</feature>
<evidence type="ECO:0000313" key="2">
    <source>
        <dbReference type="EMBL" id="STT07226.1"/>
    </source>
</evidence>
<accession>A0A7H4MVW3</accession>
<evidence type="ECO:0000313" key="3">
    <source>
        <dbReference type="Proteomes" id="UP000255050"/>
    </source>
</evidence>
<evidence type="ECO:0000256" key="1">
    <source>
        <dbReference type="SAM" id="SignalP"/>
    </source>
</evidence>
<reference evidence="2 3" key="1">
    <citation type="submission" date="2018-06" db="EMBL/GenBank/DDBJ databases">
        <authorList>
            <consortium name="Pathogen Informatics"/>
            <person name="Doyle S."/>
        </authorList>
    </citation>
    <scope>NUCLEOTIDE SEQUENCE [LARGE SCALE GENOMIC DNA]</scope>
    <source>
        <strain evidence="2 3">NCTC11694</strain>
    </source>
</reference>
<keyword evidence="1" id="KW-0732">Signal</keyword>
<protein>
    <submittedName>
        <fullName evidence="2">Membrane protein</fullName>
    </submittedName>
</protein>